<gene>
    <name evidence="8" type="ORF">P153DRAFT_329534</name>
</gene>
<feature type="domain" description="Rhodopsin" evidence="7">
    <location>
        <begin position="32"/>
        <end position="271"/>
    </location>
</feature>
<keyword evidence="9" id="KW-1185">Reference proteome</keyword>
<dbReference type="GeneID" id="54405825"/>
<organism evidence="8 9">
    <name type="scientific">Dothidotthia symphoricarpi CBS 119687</name>
    <dbReference type="NCBI Taxonomy" id="1392245"/>
    <lineage>
        <taxon>Eukaryota</taxon>
        <taxon>Fungi</taxon>
        <taxon>Dikarya</taxon>
        <taxon>Ascomycota</taxon>
        <taxon>Pezizomycotina</taxon>
        <taxon>Dothideomycetes</taxon>
        <taxon>Pleosporomycetidae</taxon>
        <taxon>Pleosporales</taxon>
        <taxon>Dothidotthiaceae</taxon>
        <taxon>Dothidotthia</taxon>
    </lineage>
</organism>
<evidence type="ECO:0000313" key="8">
    <source>
        <dbReference type="EMBL" id="KAF2134806.1"/>
    </source>
</evidence>
<comment type="subcellular location">
    <subcellularLocation>
        <location evidence="1">Membrane</location>
        <topology evidence="1">Multi-pass membrane protein</topology>
    </subcellularLocation>
</comment>
<dbReference type="RefSeq" id="XP_033529193.1">
    <property type="nucleotide sequence ID" value="XM_033665393.1"/>
</dbReference>
<dbReference type="OrthoDB" id="3934549at2759"/>
<evidence type="ECO:0000259" key="7">
    <source>
        <dbReference type="Pfam" id="PF20684"/>
    </source>
</evidence>
<feature type="transmembrane region" description="Helical" evidence="6">
    <location>
        <begin position="244"/>
        <end position="263"/>
    </location>
</feature>
<dbReference type="GO" id="GO:0016020">
    <property type="term" value="C:membrane"/>
    <property type="evidence" value="ECO:0007669"/>
    <property type="project" value="UniProtKB-SubCell"/>
</dbReference>
<dbReference type="InterPro" id="IPR049326">
    <property type="entry name" value="Rhodopsin_dom_fungi"/>
</dbReference>
<dbReference type="EMBL" id="ML977497">
    <property type="protein sequence ID" value="KAF2134806.1"/>
    <property type="molecule type" value="Genomic_DNA"/>
</dbReference>
<feature type="transmembrane region" description="Helical" evidence="6">
    <location>
        <begin position="126"/>
        <end position="147"/>
    </location>
</feature>
<protein>
    <recommendedName>
        <fullName evidence="7">Rhodopsin domain-containing protein</fullName>
    </recommendedName>
</protein>
<feature type="transmembrane region" description="Helical" evidence="6">
    <location>
        <begin position="209"/>
        <end position="232"/>
    </location>
</feature>
<feature type="transmembrane region" description="Helical" evidence="6">
    <location>
        <begin position="47"/>
        <end position="66"/>
    </location>
</feature>
<feature type="transmembrane region" description="Helical" evidence="6">
    <location>
        <begin position="173"/>
        <end position="197"/>
    </location>
</feature>
<dbReference type="InterPro" id="IPR052337">
    <property type="entry name" value="SAT4-like"/>
</dbReference>
<feature type="transmembrane region" description="Helical" evidence="6">
    <location>
        <begin position="97"/>
        <end position="114"/>
    </location>
</feature>
<evidence type="ECO:0000256" key="3">
    <source>
        <dbReference type="ARBA" id="ARBA00022989"/>
    </source>
</evidence>
<keyword evidence="2 6" id="KW-0812">Transmembrane</keyword>
<evidence type="ECO:0000256" key="6">
    <source>
        <dbReference type="SAM" id="Phobius"/>
    </source>
</evidence>
<proteinExistence type="inferred from homology"/>
<keyword evidence="3 6" id="KW-1133">Transmembrane helix</keyword>
<comment type="similarity">
    <text evidence="5">Belongs to the SAT4 family.</text>
</comment>
<evidence type="ECO:0000256" key="4">
    <source>
        <dbReference type="ARBA" id="ARBA00023136"/>
    </source>
</evidence>
<dbReference type="AlphaFoldDB" id="A0A6A6ATA7"/>
<reference evidence="8" key="1">
    <citation type="journal article" date="2020" name="Stud. Mycol.">
        <title>101 Dothideomycetes genomes: a test case for predicting lifestyles and emergence of pathogens.</title>
        <authorList>
            <person name="Haridas S."/>
            <person name="Albert R."/>
            <person name="Binder M."/>
            <person name="Bloem J."/>
            <person name="Labutti K."/>
            <person name="Salamov A."/>
            <person name="Andreopoulos B."/>
            <person name="Baker S."/>
            <person name="Barry K."/>
            <person name="Bills G."/>
            <person name="Bluhm B."/>
            <person name="Cannon C."/>
            <person name="Castanera R."/>
            <person name="Culley D."/>
            <person name="Daum C."/>
            <person name="Ezra D."/>
            <person name="Gonzalez J."/>
            <person name="Henrissat B."/>
            <person name="Kuo A."/>
            <person name="Liang C."/>
            <person name="Lipzen A."/>
            <person name="Lutzoni F."/>
            <person name="Magnuson J."/>
            <person name="Mondo S."/>
            <person name="Nolan M."/>
            <person name="Ohm R."/>
            <person name="Pangilinan J."/>
            <person name="Park H.-J."/>
            <person name="Ramirez L."/>
            <person name="Alfaro M."/>
            <person name="Sun H."/>
            <person name="Tritt A."/>
            <person name="Yoshinaga Y."/>
            <person name="Zwiers L.-H."/>
            <person name="Turgeon B."/>
            <person name="Goodwin S."/>
            <person name="Spatafora J."/>
            <person name="Crous P."/>
            <person name="Grigoriev I."/>
        </authorList>
    </citation>
    <scope>NUCLEOTIDE SEQUENCE</scope>
    <source>
        <strain evidence="8">CBS 119687</strain>
    </source>
</reference>
<evidence type="ECO:0000256" key="2">
    <source>
        <dbReference type="ARBA" id="ARBA00022692"/>
    </source>
</evidence>
<dbReference type="Pfam" id="PF20684">
    <property type="entry name" value="Fung_rhodopsin"/>
    <property type="match status" value="1"/>
</dbReference>
<evidence type="ECO:0000313" key="9">
    <source>
        <dbReference type="Proteomes" id="UP000799771"/>
    </source>
</evidence>
<evidence type="ECO:0000256" key="1">
    <source>
        <dbReference type="ARBA" id="ARBA00004141"/>
    </source>
</evidence>
<keyword evidence="4 6" id="KW-0472">Membrane</keyword>
<feature type="transmembrane region" description="Helical" evidence="6">
    <location>
        <begin position="12"/>
        <end position="35"/>
    </location>
</feature>
<accession>A0A6A6ATA7</accession>
<dbReference type="PANTHER" id="PTHR33048">
    <property type="entry name" value="PTH11-LIKE INTEGRAL MEMBRANE PROTEIN (AFU_ORTHOLOGUE AFUA_5G11245)"/>
    <property type="match status" value="1"/>
</dbReference>
<evidence type="ECO:0000256" key="5">
    <source>
        <dbReference type="ARBA" id="ARBA00038359"/>
    </source>
</evidence>
<name>A0A6A6ATA7_9PLEO</name>
<dbReference type="Proteomes" id="UP000799771">
    <property type="component" value="Unassembled WGS sequence"/>
</dbReference>
<dbReference type="PANTHER" id="PTHR33048:SF155">
    <property type="entry name" value="INTEGRAL MEMBRANE PROTEIN"/>
    <property type="match status" value="1"/>
</dbReference>
<sequence length="367" mass="41336">MDTVYMRESRQIEVIVIAWVMTGAAIFAVAVKLFTRVRIVRVVGWDDVFIVFSLILSIAASSFAHYSAHLGFGRPMAAVQTEFGQDRLVVTARWQMIGYRAFSFPNISIVILVCQLLDPKPLRTRLLYGMTILQILFAMITVVITFVQCTPTQKLWDKTLPGTCWDPSILNNFSYWLCAYTTLTDFVLAIVPVVTFWKLQMKQSTKFGLCVMMSLTMLSAIVTIVKGTYLHLFTDAPDILYDPVPLVLWGLVEQNAVIMAACVSTMRPFFHKSWIHGTSSRQSRPASANQLTILSLRRSHAGHRQVDSISNIPLDEMENRDYAESSSSQQSICHTLRVSMERQEDPSSKIGCASKSVPLVMMDAKTR</sequence>